<dbReference type="GO" id="GO:0044550">
    <property type="term" value="P:secondary metabolite biosynthetic process"/>
    <property type="evidence" value="ECO:0007669"/>
    <property type="project" value="TreeGrafter"/>
</dbReference>
<dbReference type="Pfam" id="PF00501">
    <property type="entry name" value="AMP-binding"/>
    <property type="match status" value="2"/>
</dbReference>
<dbReference type="Pfam" id="PF13193">
    <property type="entry name" value="AMP-binding_C"/>
    <property type="match status" value="2"/>
</dbReference>
<keyword evidence="7" id="KW-1185">Reference proteome</keyword>
<accession>A0A561VIE3</accession>
<dbReference type="CDD" id="cd17646">
    <property type="entry name" value="A_NRPS_AB3403-like"/>
    <property type="match status" value="1"/>
</dbReference>
<dbReference type="InterPro" id="IPR025110">
    <property type="entry name" value="AMP-bd_C"/>
</dbReference>
<dbReference type="FunFam" id="2.30.38.10:FF:000001">
    <property type="entry name" value="Non-ribosomal peptide synthetase PvdI"/>
    <property type="match status" value="1"/>
</dbReference>
<dbReference type="Gene3D" id="3.40.50.980">
    <property type="match status" value="2"/>
</dbReference>
<dbReference type="InterPro" id="IPR020845">
    <property type="entry name" value="AMP-binding_CS"/>
</dbReference>
<dbReference type="Gene3D" id="3.30.559.10">
    <property type="entry name" value="Chloramphenicol acetyltransferase-like domain"/>
    <property type="match status" value="1"/>
</dbReference>
<dbReference type="SUPFAM" id="SSF56801">
    <property type="entry name" value="Acetyl-CoA synthetase-like"/>
    <property type="match status" value="2"/>
</dbReference>
<comment type="cofactor">
    <cofactor evidence="1">
        <name>pantetheine 4'-phosphate</name>
        <dbReference type="ChEBI" id="CHEBI:47942"/>
    </cofactor>
</comment>
<evidence type="ECO:0000256" key="3">
    <source>
        <dbReference type="ARBA" id="ARBA00022553"/>
    </source>
</evidence>
<keyword evidence="2" id="KW-0596">Phosphopantetheine</keyword>
<dbReference type="Gene3D" id="3.30.559.30">
    <property type="entry name" value="Nonribosomal peptide synthetase, condensation domain"/>
    <property type="match status" value="1"/>
</dbReference>
<dbReference type="SUPFAM" id="SSF47336">
    <property type="entry name" value="ACP-like"/>
    <property type="match status" value="2"/>
</dbReference>
<reference evidence="6 7" key="1">
    <citation type="submission" date="2019-06" db="EMBL/GenBank/DDBJ databases">
        <title>Sequencing the genomes of 1000 actinobacteria strains.</title>
        <authorList>
            <person name="Klenk H.-P."/>
        </authorList>
    </citation>
    <scope>NUCLEOTIDE SEQUENCE [LARGE SCALE GENOMIC DNA]</scope>
    <source>
        <strain evidence="6 7">DSM 43866</strain>
    </source>
</reference>
<dbReference type="GO" id="GO:0005737">
    <property type="term" value="C:cytoplasm"/>
    <property type="evidence" value="ECO:0007669"/>
    <property type="project" value="TreeGrafter"/>
</dbReference>
<dbReference type="Pfam" id="PF00975">
    <property type="entry name" value="Thioesterase"/>
    <property type="match status" value="1"/>
</dbReference>
<dbReference type="NCBIfam" id="TIGR01733">
    <property type="entry name" value="AA-adenyl-dom"/>
    <property type="match status" value="2"/>
</dbReference>
<feature type="region of interest" description="Disordered" evidence="4">
    <location>
        <begin position="613"/>
        <end position="634"/>
    </location>
</feature>
<dbReference type="InterPro" id="IPR006162">
    <property type="entry name" value="Ppantetheine_attach_site"/>
</dbReference>
<keyword evidence="3" id="KW-0597">Phosphoprotein</keyword>
<name>A0A561VIE3_ACTTI</name>
<evidence type="ECO:0000259" key="5">
    <source>
        <dbReference type="PROSITE" id="PS50075"/>
    </source>
</evidence>
<evidence type="ECO:0000256" key="2">
    <source>
        <dbReference type="ARBA" id="ARBA00022450"/>
    </source>
</evidence>
<dbReference type="InterPro" id="IPR020806">
    <property type="entry name" value="PKS_PP-bd"/>
</dbReference>
<dbReference type="Pfam" id="PF00550">
    <property type="entry name" value="PP-binding"/>
    <property type="match status" value="2"/>
</dbReference>
<evidence type="ECO:0000313" key="6">
    <source>
        <dbReference type="EMBL" id="TWG11354.1"/>
    </source>
</evidence>
<dbReference type="InterPro" id="IPR010071">
    <property type="entry name" value="AA_adenyl_dom"/>
</dbReference>
<dbReference type="SMART" id="SM00823">
    <property type="entry name" value="PKS_PP"/>
    <property type="match status" value="2"/>
</dbReference>
<dbReference type="FunFam" id="3.40.50.12780:FF:000012">
    <property type="entry name" value="Non-ribosomal peptide synthetase"/>
    <property type="match status" value="1"/>
</dbReference>
<dbReference type="InterPro" id="IPR045851">
    <property type="entry name" value="AMP-bd_C_sf"/>
</dbReference>
<dbReference type="GO" id="GO:0008610">
    <property type="term" value="P:lipid biosynthetic process"/>
    <property type="evidence" value="ECO:0007669"/>
    <property type="project" value="UniProtKB-ARBA"/>
</dbReference>
<sequence length="1925" mass="207419">MTVGKDFTVSDLLGAEPDEIELQIGEWNATGRRFTDDRGVHELIQARVRARPDAPAVRCGDRELTYAELDAAARTVAARLHRLGVRPGEVVAIGLPPSADRMVALLGTLYAGAAYLPLDLEYPAARLTFMLRDSGAAALVTDSATAAAGLRGDAGPTLLLDEAPPAGLDPAALPGFPGPQLPAYVIYTSGSTGRPKAVLVGHRGLVNRLEWMARAYAVGPGDRVLHKTSFGFDVSVWEQLLPLVTGATVVVAPPQARRDMAALVRLIRADRVTVTHFVPSVLPAFLDTEGTPECTSLRLAVCSGETLPKPTAAAFARALPGCALHNLYGPTEATIDVTAWPVDVDDSRPFVPIGRPIDNIRAYVLDERLQPLPIGVEGELFLGGVGVAMGYLGRPALTAERFVPDPYAVGERLYATGDRARFGADGVIEFLGRRDHQVKVRGYRIELGEIESALLDVDGVRQAVVVLRATGANEQLVAYVCGPGGPVDDDDPAGPRAALAARLPDYMVPSRVVWLAEIPLTAAGKVDRAALPEVADRTDGPRAEPVTDVQRRLAEVWSELLGGTPPGIDDDFFQSGGDSVSSMRLVARARRHGILIEVADVFSGRTIRSLAEAAGRAPQPAEAPAGPADDPLLAGIDPGQLARVRRDTGAVDVYPLAPMQAGMLFRGLYWPDSDAYFNQNVLELSGPVDEEKLRRAWRMVADRYEILRTGFRWSDLDEPLQYVLADVEPPWTTLDWSAQDRDGDRSGLDDLLAEDRARGLSLDECPLYRVVLVRRGPGRHYLVWSHHHILLDGWCLSLIWGDVFKIYEALVTGREPELAPCRPFRDYLRWLRGRQDREAEAERFWREYLRDLTPAAFSGHPVDQEGLFGTIVRELPVELTTALADRARNAGVTTNAVIQAVWAIMLGLRTGSDDVVHGLTIAGRPPELEGSEQMVGLFINTLPLRTRLSGNPTLTELLRRIHGDLAATAAHGHVPLAQIKSWGSGVRMAGGRVFDSLIAFENYPEDNLPAEGELSIGITDLHAQEKTEYPIGLIVLPGQRLSCHFNYDTTHFDDAEITRVIETFELLLRQIVERPDLRLRELELVGATDARRLAERNDTAERWPESGTLLELFQRQAATTPHAEAISDNGSSLTYAELDAAAARSAARLAEAGVEPSDLVGLCLPRGTDFVVALLACYRAGAVPVLLDPDQPAARRRLIARDAGVRAVVAAGAADFAGWPVLGADGSFTAGGGAPGGVTRLPADLVACVTYTSGSTGAPKGVVSTQRGIVNRMLWSRREFATAQPPRLLATASVAFDIALWEVFFPLLAGGTVVTAPPRAVLDPDRLVDLVVTERATVLHLLPSLLAAFLDAPGVGRCQGLRHILSGGEAVTPGLVRAYAASGLTARLHQAYGPTEASISVTHWTCAPSDAHRTLVPIGAPISNTRLYVVDDRLRQVPLGVEGELAIAGTPLAVGYLGQSRQTAEHFVPDPFGAPGERLYLTGDRARWTAGGELEFLGRRDRQQKIRGHRVEPAEVEAVLERHPGVRQAITVAGADQLTTFVVPAARESLDIAGLTRWARERLPDWMLGPLVPLDTPPLTGNGKVDMVRLAELVRAAPGAGSADEVDGTPRNDLERALLGCFERVLGGRRLGIHDDFFDHGGHSMLVIRLLREFREHLPAGVAVNVTQIFKAPTVASLAEQLVGPVAGTGSAYIETLNPDAADALFLVHAGEGMAQAYRTLAPHLPGTRIHALSNPRFGRADARFASIAEMAVVYVEWVRALQPVGPYRLGGWSFGGTVALEMARHMSRHGDDVELVLMIDSHDLSDDKARGDDPRQGVREHVAALGLDPDGAEGRDLVDELLHSGHLATVHRPGAYPGRVVLLQADGGDNGWNPELLPGLRVERLPGAHLRLFDPDHVAATAAAIHRALAAPSTTDRDTKPETA</sequence>
<dbReference type="Pfam" id="PF00668">
    <property type="entry name" value="Condensation"/>
    <property type="match status" value="1"/>
</dbReference>
<gene>
    <name evidence="6" type="ORF">FHX34_10684</name>
</gene>
<dbReference type="PANTHER" id="PTHR45527">
    <property type="entry name" value="NONRIBOSOMAL PEPTIDE SYNTHETASE"/>
    <property type="match status" value="1"/>
</dbReference>
<dbReference type="GO" id="GO:0003824">
    <property type="term" value="F:catalytic activity"/>
    <property type="evidence" value="ECO:0007669"/>
    <property type="project" value="InterPro"/>
</dbReference>
<dbReference type="FunFam" id="3.40.50.980:FF:000002">
    <property type="entry name" value="Enterobactin synthetase component F"/>
    <property type="match status" value="1"/>
</dbReference>
<dbReference type="InterPro" id="IPR036736">
    <property type="entry name" value="ACP-like_sf"/>
</dbReference>
<dbReference type="PROSITE" id="PS50075">
    <property type="entry name" value="CARRIER"/>
    <property type="match status" value="2"/>
</dbReference>
<dbReference type="EMBL" id="VIWY01000006">
    <property type="protein sequence ID" value="TWG11354.1"/>
    <property type="molecule type" value="Genomic_DNA"/>
</dbReference>
<dbReference type="Gene3D" id="3.30.300.30">
    <property type="match status" value="2"/>
</dbReference>
<dbReference type="InterPro" id="IPR023213">
    <property type="entry name" value="CAT-like_dom_sf"/>
</dbReference>
<dbReference type="Gene3D" id="2.30.38.10">
    <property type="entry name" value="Luciferase, Domain 3"/>
    <property type="match status" value="1"/>
</dbReference>
<dbReference type="GO" id="GO:0031177">
    <property type="term" value="F:phosphopantetheine binding"/>
    <property type="evidence" value="ECO:0007669"/>
    <property type="project" value="InterPro"/>
</dbReference>
<dbReference type="Gene3D" id="3.40.50.1820">
    <property type="entry name" value="alpha/beta hydrolase"/>
    <property type="match status" value="1"/>
</dbReference>
<dbReference type="Proteomes" id="UP000320239">
    <property type="component" value="Unassembled WGS sequence"/>
</dbReference>
<dbReference type="CDD" id="cd05930">
    <property type="entry name" value="A_NRPS"/>
    <property type="match status" value="1"/>
</dbReference>
<feature type="domain" description="Carrier" evidence="5">
    <location>
        <begin position="544"/>
        <end position="618"/>
    </location>
</feature>
<dbReference type="InterPro" id="IPR042099">
    <property type="entry name" value="ANL_N_sf"/>
</dbReference>
<dbReference type="GO" id="GO:0043041">
    <property type="term" value="P:amino acid activation for nonribosomal peptide biosynthetic process"/>
    <property type="evidence" value="ECO:0007669"/>
    <property type="project" value="TreeGrafter"/>
</dbReference>
<dbReference type="InterPro" id="IPR001242">
    <property type="entry name" value="Condensation_dom"/>
</dbReference>
<comment type="caution">
    <text evidence="6">The sequence shown here is derived from an EMBL/GenBank/DDBJ whole genome shotgun (WGS) entry which is preliminary data.</text>
</comment>
<dbReference type="InterPro" id="IPR001031">
    <property type="entry name" value="Thioesterase"/>
</dbReference>
<dbReference type="SUPFAM" id="SSF52777">
    <property type="entry name" value="CoA-dependent acyltransferases"/>
    <property type="match status" value="2"/>
</dbReference>
<organism evidence="6 7">
    <name type="scientific">Actinoplanes teichomyceticus</name>
    <dbReference type="NCBI Taxonomy" id="1867"/>
    <lineage>
        <taxon>Bacteria</taxon>
        <taxon>Bacillati</taxon>
        <taxon>Actinomycetota</taxon>
        <taxon>Actinomycetes</taxon>
        <taxon>Micromonosporales</taxon>
        <taxon>Micromonosporaceae</taxon>
        <taxon>Actinoplanes</taxon>
    </lineage>
</organism>
<protein>
    <submittedName>
        <fullName evidence="6">Nocardicin nonribosomal peptide synthetase NocB</fullName>
    </submittedName>
</protein>
<dbReference type="InterPro" id="IPR029058">
    <property type="entry name" value="AB_hydrolase_fold"/>
</dbReference>
<dbReference type="SUPFAM" id="SSF53474">
    <property type="entry name" value="alpha/beta-Hydrolases"/>
    <property type="match status" value="1"/>
</dbReference>
<dbReference type="PROSITE" id="PS00455">
    <property type="entry name" value="AMP_BINDING"/>
    <property type="match status" value="2"/>
</dbReference>
<dbReference type="InterPro" id="IPR009081">
    <property type="entry name" value="PP-bd_ACP"/>
</dbReference>
<dbReference type="InterPro" id="IPR000873">
    <property type="entry name" value="AMP-dep_synth/lig_dom"/>
</dbReference>
<dbReference type="PANTHER" id="PTHR45527:SF1">
    <property type="entry name" value="FATTY ACID SYNTHASE"/>
    <property type="match status" value="1"/>
</dbReference>
<dbReference type="Gene3D" id="3.40.50.12780">
    <property type="entry name" value="N-terminal domain of ligase-like"/>
    <property type="match status" value="1"/>
</dbReference>
<proteinExistence type="predicted"/>
<dbReference type="RefSeq" id="WP_164465964.1">
    <property type="nucleotide sequence ID" value="NZ_BOMX01000137.1"/>
</dbReference>
<evidence type="ECO:0000313" key="7">
    <source>
        <dbReference type="Proteomes" id="UP000320239"/>
    </source>
</evidence>
<evidence type="ECO:0000256" key="1">
    <source>
        <dbReference type="ARBA" id="ARBA00001957"/>
    </source>
</evidence>
<dbReference type="Gene3D" id="1.10.1200.10">
    <property type="entry name" value="ACP-like"/>
    <property type="match status" value="2"/>
</dbReference>
<dbReference type="PROSITE" id="PS00012">
    <property type="entry name" value="PHOSPHOPANTETHEINE"/>
    <property type="match status" value="1"/>
</dbReference>
<evidence type="ECO:0000256" key="4">
    <source>
        <dbReference type="SAM" id="MobiDB-lite"/>
    </source>
</evidence>
<feature type="domain" description="Carrier" evidence="5">
    <location>
        <begin position="1609"/>
        <end position="1686"/>
    </location>
</feature>